<dbReference type="Proteomes" id="UP000234950">
    <property type="component" value="Unassembled WGS sequence"/>
</dbReference>
<feature type="transmembrane region" description="Helical" evidence="7">
    <location>
        <begin position="151"/>
        <end position="174"/>
    </location>
</feature>
<dbReference type="Gene3D" id="1.10.3720.10">
    <property type="entry name" value="MetI-like"/>
    <property type="match status" value="1"/>
</dbReference>
<evidence type="ECO:0000256" key="2">
    <source>
        <dbReference type="ARBA" id="ARBA00022448"/>
    </source>
</evidence>
<evidence type="ECO:0000313" key="10">
    <source>
        <dbReference type="Proteomes" id="UP000234950"/>
    </source>
</evidence>
<dbReference type="PANTHER" id="PTHR30193">
    <property type="entry name" value="ABC TRANSPORTER PERMEASE PROTEIN"/>
    <property type="match status" value="1"/>
</dbReference>
<evidence type="ECO:0000256" key="7">
    <source>
        <dbReference type="RuleBase" id="RU363032"/>
    </source>
</evidence>
<evidence type="ECO:0000259" key="8">
    <source>
        <dbReference type="PROSITE" id="PS50928"/>
    </source>
</evidence>
<organism evidence="9 10">
    <name type="scientific">Neobacillus cucumis</name>
    <dbReference type="NCBI Taxonomy" id="1740721"/>
    <lineage>
        <taxon>Bacteria</taxon>
        <taxon>Bacillati</taxon>
        <taxon>Bacillota</taxon>
        <taxon>Bacilli</taxon>
        <taxon>Bacillales</taxon>
        <taxon>Bacillaceae</taxon>
        <taxon>Neobacillus</taxon>
    </lineage>
</organism>
<feature type="transmembrane region" description="Helical" evidence="7">
    <location>
        <begin position="103"/>
        <end position="123"/>
    </location>
</feature>
<dbReference type="PANTHER" id="PTHR30193:SF37">
    <property type="entry name" value="INNER MEMBRANE ABC TRANSPORTER PERMEASE PROTEIN YCJO"/>
    <property type="match status" value="1"/>
</dbReference>
<comment type="similarity">
    <text evidence="7">Belongs to the binding-protein-dependent transport system permease family.</text>
</comment>
<dbReference type="EMBL" id="PGVE01000086">
    <property type="protein sequence ID" value="PLS01917.1"/>
    <property type="molecule type" value="Genomic_DNA"/>
</dbReference>
<dbReference type="SUPFAM" id="SSF161098">
    <property type="entry name" value="MetI-like"/>
    <property type="match status" value="1"/>
</dbReference>
<keyword evidence="5 7" id="KW-1133">Transmembrane helix</keyword>
<accession>A0A2N5H8S8</accession>
<name>A0A2N5H8S8_9BACI</name>
<proteinExistence type="inferred from homology"/>
<dbReference type="InterPro" id="IPR035906">
    <property type="entry name" value="MetI-like_sf"/>
</dbReference>
<dbReference type="GO" id="GO:0055085">
    <property type="term" value="P:transmembrane transport"/>
    <property type="evidence" value="ECO:0007669"/>
    <property type="project" value="InterPro"/>
</dbReference>
<comment type="subcellular location">
    <subcellularLocation>
        <location evidence="1 7">Cell membrane</location>
        <topology evidence="1 7">Multi-pass membrane protein</topology>
    </subcellularLocation>
</comment>
<protein>
    <submittedName>
        <fullName evidence="9">Sugar ABC transporter permease</fullName>
    </submittedName>
</protein>
<evidence type="ECO:0000256" key="4">
    <source>
        <dbReference type="ARBA" id="ARBA00022692"/>
    </source>
</evidence>
<dbReference type="InterPro" id="IPR051393">
    <property type="entry name" value="ABC_transporter_permease"/>
</dbReference>
<keyword evidence="6 7" id="KW-0472">Membrane</keyword>
<dbReference type="AlphaFoldDB" id="A0A2N5H8S8"/>
<evidence type="ECO:0000256" key="1">
    <source>
        <dbReference type="ARBA" id="ARBA00004651"/>
    </source>
</evidence>
<keyword evidence="2 7" id="KW-0813">Transport</keyword>
<feature type="transmembrane region" description="Helical" evidence="7">
    <location>
        <begin position="205"/>
        <end position="225"/>
    </location>
</feature>
<dbReference type="OrthoDB" id="9787541at2"/>
<gene>
    <name evidence="9" type="ORF">CVD27_22635</name>
</gene>
<dbReference type="Pfam" id="PF00528">
    <property type="entry name" value="BPD_transp_1"/>
    <property type="match status" value="1"/>
</dbReference>
<reference evidence="9 10" key="1">
    <citation type="submission" date="2017-11" db="EMBL/GenBank/DDBJ databases">
        <title>Comparitive Functional Genomics of Dry Heat Resistant strains isolated from the Viking Spacecraft.</title>
        <authorList>
            <person name="Seuylemezian A."/>
            <person name="Cooper K."/>
            <person name="Vaishampayan P."/>
        </authorList>
    </citation>
    <scope>NUCLEOTIDE SEQUENCE [LARGE SCALE GENOMIC DNA]</scope>
    <source>
        <strain evidence="9 10">V32-6</strain>
    </source>
</reference>
<dbReference type="RefSeq" id="WP_101650648.1">
    <property type="nucleotide sequence ID" value="NZ_PGVE01000086.1"/>
</dbReference>
<sequence>MHKRQRALAGYLFITPQLIGLLAFSLFPVAYALVLSFMKWDGFGAKTFVGFANYSKQFHNPDFWMAMKNTVYYMILVIPVGIVISLLLAVALNNVKGKEIYRVFYFMPVVTSSVSIGVIWMWILNGDFGILNILLSHIGIEGPKWLTDTHWVIPAIAILSIWWGLGNNMVIFLAGLQGISRSYYEAAEIDGANTFQKFWHITLPLLSPTTFFIAIMAIIGSFQVFDQAFVMTNGGPAKASYTLVYHIYQKGFIDFKMGDSSATAMILFVIILFFTLIQFKMSKRWVHYGE</sequence>
<dbReference type="PROSITE" id="PS50928">
    <property type="entry name" value="ABC_TM1"/>
    <property type="match status" value="1"/>
</dbReference>
<feature type="transmembrane region" description="Helical" evidence="7">
    <location>
        <begin position="71"/>
        <end position="91"/>
    </location>
</feature>
<dbReference type="GO" id="GO:0005886">
    <property type="term" value="C:plasma membrane"/>
    <property type="evidence" value="ECO:0007669"/>
    <property type="project" value="UniProtKB-SubCell"/>
</dbReference>
<dbReference type="InterPro" id="IPR000515">
    <property type="entry name" value="MetI-like"/>
</dbReference>
<evidence type="ECO:0000256" key="5">
    <source>
        <dbReference type="ARBA" id="ARBA00022989"/>
    </source>
</evidence>
<feature type="domain" description="ABC transmembrane type-1" evidence="8">
    <location>
        <begin position="67"/>
        <end position="278"/>
    </location>
</feature>
<keyword evidence="3" id="KW-1003">Cell membrane</keyword>
<keyword evidence="4 7" id="KW-0812">Transmembrane</keyword>
<keyword evidence="10" id="KW-1185">Reference proteome</keyword>
<comment type="caution">
    <text evidence="9">The sequence shown here is derived from an EMBL/GenBank/DDBJ whole genome shotgun (WGS) entry which is preliminary data.</text>
</comment>
<evidence type="ECO:0000313" key="9">
    <source>
        <dbReference type="EMBL" id="PLS01917.1"/>
    </source>
</evidence>
<feature type="transmembrane region" description="Helical" evidence="7">
    <location>
        <begin position="262"/>
        <end position="279"/>
    </location>
</feature>
<evidence type="ECO:0000256" key="3">
    <source>
        <dbReference type="ARBA" id="ARBA00022475"/>
    </source>
</evidence>
<dbReference type="CDD" id="cd06261">
    <property type="entry name" value="TM_PBP2"/>
    <property type="match status" value="1"/>
</dbReference>
<feature type="transmembrane region" description="Helical" evidence="7">
    <location>
        <begin position="12"/>
        <end position="34"/>
    </location>
</feature>
<evidence type="ECO:0000256" key="6">
    <source>
        <dbReference type="ARBA" id="ARBA00023136"/>
    </source>
</evidence>